<feature type="domain" description="Glycosyltransferase 2-like" evidence="1">
    <location>
        <begin position="4"/>
        <end position="104"/>
    </location>
</feature>
<dbReference type="KEGG" id="pmes:FX988_02565"/>
<keyword evidence="3" id="KW-1185">Reference proteome</keyword>
<gene>
    <name evidence="2" type="ORF">FX988_02565</name>
</gene>
<dbReference type="EMBL" id="CP047656">
    <property type="protein sequence ID" value="QHJ12313.1"/>
    <property type="molecule type" value="Genomic_DNA"/>
</dbReference>
<organism evidence="2 3">
    <name type="scientific">Paraglaciecola mesophila</name>
    <dbReference type="NCBI Taxonomy" id="197222"/>
    <lineage>
        <taxon>Bacteria</taxon>
        <taxon>Pseudomonadati</taxon>
        <taxon>Pseudomonadota</taxon>
        <taxon>Gammaproteobacteria</taxon>
        <taxon>Alteromonadales</taxon>
        <taxon>Alteromonadaceae</taxon>
        <taxon>Paraglaciecola</taxon>
    </lineage>
</organism>
<dbReference type="SUPFAM" id="SSF53448">
    <property type="entry name" value="Nucleotide-diphospho-sugar transferases"/>
    <property type="match status" value="1"/>
</dbReference>
<dbReference type="RefSeq" id="WP_160180316.1">
    <property type="nucleotide sequence ID" value="NZ_CP047656.1"/>
</dbReference>
<dbReference type="AlphaFoldDB" id="A0A857JK73"/>
<dbReference type="PANTHER" id="PTHR43685:SF3">
    <property type="entry name" value="SLR2126 PROTEIN"/>
    <property type="match status" value="1"/>
</dbReference>
<protein>
    <submittedName>
        <fullName evidence="2">Hyaluronan synthase</fullName>
        <ecNumber evidence="2">2.4.1.212</ecNumber>
    </submittedName>
</protein>
<dbReference type="InterPro" id="IPR001173">
    <property type="entry name" value="Glyco_trans_2-like"/>
</dbReference>
<keyword evidence="2" id="KW-0328">Glycosyltransferase</keyword>
<name>A0A857JK73_9ALTE</name>
<dbReference type="PANTHER" id="PTHR43685">
    <property type="entry name" value="GLYCOSYLTRANSFERASE"/>
    <property type="match status" value="1"/>
</dbReference>
<dbReference type="OrthoDB" id="9801954at2"/>
<dbReference type="InterPro" id="IPR029044">
    <property type="entry name" value="Nucleotide-diphossugar_trans"/>
</dbReference>
<dbReference type="Proteomes" id="UP000464524">
    <property type="component" value="Chromosome"/>
</dbReference>
<dbReference type="Pfam" id="PF00535">
    <property type="entry name" value="Glycos_transf_2"/>
    <property type="match status" value="1"/>
</dbReference>
<evidence type="ECO:0000259" key="1">
    <source>
        <dbReference type="Pfam" id="PF00535"/>
    </source>
</evidence>
<reference evidence="2 3" key="1">
    <citation type="submission" date="2019-12" db="EMBL/GenBank/DDBJ databases">
        <title>Genome sequencing and assembly of endphytes of Porphyra tenera.</title>
        <authorList>
            <person name="Park J.M."/>
            <person name="Shin R."/>
            <person name="Jo S.H."/>
        </authorList>
    </citation>
    <scope>NUCLEOTIDE SEQUENCE [LARGE SCALE GENOMIC DNA]</scope>
    <source>
        <strain evidence="2 3">GPM4</strain>
    </source>
</reference>
<keyword evidence="2" id="KW-0808">Transferase</keyword>
<proteinExistence type="predicted"/>
<evidence type="ECO:0000313" key="3">
    <source>
        <dbReference type="Proteomes" id="UP000464524"/>
    </source>
</evidence>
<dbReference type="GO" id="GO:0050501">
    <property type="term" value="F:hyaluronan synthase activity"/>
    <property type="evidence" value="ECO:0007669"/>
    <property type="project" value="UniProtKB-EC"/>
</dbReference>
<evidence type="ECO:0000313" key="2">
    <source>
        <dbReference type="EMBL" id="QHJ12313.1"/>
    </source>
</evidence>
<dbReference type="CDD" id="cd06420">
    <property type="entry name" value="GT2_Chondriotin_Pol_N"/>
    <property type="match status" value="1"/>
</dbReference>
<dbReference type="InterPro" id="IPR050834">
    <property type="entry name" value="Glycosyltransf_2"/>
</dbReference>
<accession>A0A857JK73</accession>
<dbReference type="Gene3D" id="3.90.550.10">
    <property type="entry name" value="Spore Coat Polysaccharide Biosynthesis Protein SpsA, Chain A"/>
    <property type="match status" value="1"/>
</dbReference>
<dbReference type="EC" id="2.4.1.212" evidence="2"/>
<sequence>MKISVIFTTYNSPVWLEKVLWGFQYQTDKNFELIIADDGSTAETKACIDRFSQSSDLNIKHVWQEDEGFQKSRIMNKALLVSTCDYVLFTDGDCIPRRDFVAVHKAHARPGKFLSGGYFKLPQPTSDLISQQHIASGQAFERGWLVKNGVKRNRKLGKLTTLQWKRALLNSVTPAKPTWNGHNASGWREDIFAVNGFDERMQYGGQDRELGERLVNRGVHGIQIRYSAACLHLEHDHSYVRPEMIAKNRAIRATTKSSKLTRTAHGIIKD</sequence>